<feature type="binding site" evidence="19">
    <location>
        <position position="658"/>
    </location>
    <ligand>
        <name>Fe cation</name>
        <dbReference type="ChEBI" id="CHEBI:24875"/>
        <label>1</label>
    </ligand>
</feature>
<dbReference type="InterPro" id="IPR004835">
    <property type="entry name" value="Chitin_synth"/>
</dbReference>
<dbReference type="GO" id="GO:0005886">
    <property type="term" value="C:plasma membrane"/>
    <property type="evidence" value="ECO:0007669"/>
    <property type="project" value="UniProtKB-SubCell"/>
</dbReference>
<evidence type="ECO:0000256" key="13">
    <source>
        <dbReference type="ARBA" id="ARBA00023004"/>
    </source>
</evidence>
<dbReference type="EMBL" id="CAJNJQ010001396">
    <property type="protein sequence ID" value="CAE7137026.1"/>
    <property type="molecule type" value="Genomic_DNA"/>
</dbReference>
<sequence>MLNIRDICKTKQSKYWKKHAEEGTPAWHKITVALIVDGLEAMDKSVLDILATVGVYQDGVMKKEVDKKETVAHIFEYTTQLSIDADMQLVQPHGDDANNLVPVQIIFVLKAKNQKKINSHRWLFNAIGKYLQPEICVLLDAGTKPGHKSIYYLWEAFYNDPNLGGACGEIHAMIGKGGKKLLNPLVAAQNFEYKMSNILDKPLESSFGYVSVLPGAFSAYRYRAILGRPLEQYFHGDHSLADRLGKKGIHGMNIFTKNMFLAEDRILCFELVAKAGDKWTLTYVKPSKAETDVPESAAELIGQRRRWLNGSFAASVYSVVHFFKLYKSGHGIVRMFFFHIQALYNVFSLVFSWFAIANLWLTFSIIIELLPAQKIYIFGTEAVTFYINQAFEWIYLAFLALQFVLALGNRPKGERLTYFITLCVFAVLAVYLIVCSLWLTVLAFKAVTFTSGSSTGQKIGELLSGTNGVLMAALVATFGIYFFSSFLYRDPWHMFSSFPQYMLLAPSFTNVLNTYAFCNLHDYKDRDGKALDEVSDAVDEAIHSNLPNRDVSVNIAKLKAQAQEDVAAWDSAAQFDSEKDKTAFRDYEAACDRVKSFYKASDTEQHTKQTVEFNIRKRREFEEGRGKRARMGVWEAIEMLETLVDDSDPDTELSQIEHLLQTAEAIRRDGKPEWMQVVGLVHDLGKLLYFFGSEGQWDVVGDTFVVGCAFPDEIIYPGSFTENADFKHPVYSTKHGMYEPNCGLDNVMLSWGHDEYLYHVMKDQSSLPEEGLAMIRYHSFYPWHREKAYSYLLNEKDKVAMEAVLAFNPYDLYSKSDEAVNPEKLKPYYQGLIAKFFPPELDW</sequence>
<comment type="function">
    <text evidence="20">Polymerizes chitin, a structural polymer of the cell wall and septum, by transferring the sugar moiety of UDP-GlcNAc to the non-reducing end of the growing chitin polymer.</text>
</comment>
<evidence type="ECO:0000313" key="22">
    <source>
        <dbReference type="Proteomes" id="UP000663827"/>
    </source>
</evidence>
<comment type="caution">
    <text evidence="20">Lacks conserved residue(s) required for the propagation of feature annotation.</text>
</comment>
<accession>A0A8H3I025</accession>
<dbReference type="CDD" id="cd04190">
    <property type="entry name" value="Chitin_synth_C"/>
    <property type="match status" value="1"/>
</dbReference>
<dbReference type="Pfam" id="PF01644">
    <property type="entry name" value="Chitin_synth_1"/>
    <property type="match status" value="1"/>
</dbReference>
<dbReference type="GO" id="GO:0006031">
    <property type="term" value="P:chitin biosynthetic process"/>
    <property type="evidence" value="ECO:0007669"/>
    <property type="project" value="UniProtKB-UniRule"/>
</dbReference>
<feature type="binding site" evidence="19">
    <location>
        <position position="753"/>
    </location>
    <ligand>
        <name>Fe cation</name>
        <dbReference type="ChEBI" id="CHEBI:24875"/>
        <label>1</label>
    </ligand>
</feature>
<keyword evidence="9 20" id="KW-0812">Transmembrane</keyword>
<evidence type="ECO:0000256" key="15">
    <source>
        <dbReference type="ARBA" id="ARBA00023316"/>
    </source>
</evidence>
<dbReference type="GO" id="GO:0005737">
    <property type="term" value="C:cytoplasm"/>
    <property type="evidence" value="ECO:0007669"/>
    <property type="project" value="UniProtKB-SubCell"/>
</dbReference>
<evidence type="ECO:0000256" key="7">
    <source>
        <dbReference type="ARBA" id="ARBA00022676"/>
    </source>
</evidence>
<dbReference type="InterPro" id="IPR007828">
    <property type="entry name" value="Inositol_oxygenase"/>
</dbReference>
<dbReference type="GO" id="GO:0071555">
    <property type="term" value="P:cell wall organization"/>
    <property type="evidence" value="ECO:0007669"/>
    <property type="project" value="UniProtKB-KW"/>
</dbReference>
<dbReference type="SUPFAM" id="SSF109604">
    <property type="entry name" value="HD-domain/PDEase-like"/>
    <property type="match status" value="1"/>
</dbReference>
<feature type="transmembrane region" description="Helical" evidence="20">
    <location>
        <begin position="346"/>
        <end position="370"/>
    </location>
</feature>
<keyword evidence="6" id="KW-0963">Cytoplasm</keyword>
<dbReference type="Proteomes" id="UP000663827">
    <property type="component" value="Unassembled WGS sequence"/>
</dbReference>
<dbReference type="GO" id="GO:0050113">
    <property type="term" value="F:inositol oxygenase activity"/>
    <property type="evidence" value="ECO:0007669"/>
    <property type="project" value="InterPro"/>
</dbReference>
<dbReference type="GO" id="GO:0005506">
    <property type="term" value="F:iron ion binding"/>
    <property type="evidence" value="ECO:0007669"/>
    <property type="project" value="InterPro"/>
</dbReference>
<dbReference type="AlphaFoldDB" id="A0A8H3I025"/>
<evidence type="ECO:0000256" key="14">
    <source>
        <dbReference type="ARBA" id="ARBA00023136"/>
    </source>
</evidence>
<dbReference type="SUPFAM" id="SSF53448">
    <property type="entry name" value="Nucleotide-diphospho-sugar transferases"/>
    <property type="match status" value="1"/>
</dbReference>
<keyword evidence="5 20" id="KW-1003">Cell membrane</keyword>
<comment type="cofactor">
    <cofactor evidence="19">
        <name>Fe cation</name>
        <dbReference type="ChEBI" id="CHEBI:24875"/>
    </cofactor>
    <text evidence="19">Binds 2 iron ions per subunit.</text>
</comment>
<dbReference type="Pfam" id="PF05153">
    <property type="entry name" value="MIOX"/>
    <property type="match status" value="1"/>
</dbReference>
<keyword evidence="8 20" id="KW-0808">Transferase</keyword>
<evidence type="ECO:0000313" key="21">
    <source>
        <dbReference type="EMBL" id="CAE7137026.1"/>
    </source>
</evidence>
<feature type="transmembrane region" description="Helical" evidence="20">
    <location>
        <begin position="468"/>
        <end position="488"/>
    </location>
</feature>
<evidence type="ECO:0000256" key="18">
    <source>
        <dbReference type="PIRSR" id="PIRSR607828-1"/>
    </source>
</evidence>
<evidence type="ECO:0000256" key="8">
    <source>
        <dbReference type="ARBA" id="ARBA00022679"/>
    </source>
</evidence>
<feature type="transmembrane region" description="Helical" evidence="20">
    <location>
        <begin position="419"/>
        <end position="448"/>
    </location>
</feature>
<keyword evidence="13 19" id="KW-0408">Iron</keyword>
<evidence type="ECO:0000256" key="11">
    <source>
        <dbReference type="ARBA" id="ARBA00022989"/>
    </source>
</evidence>
<feature type="binding site" evidence="18">
    <location>
        <position position="585"/>
    </location>
    <ligand>
        <name>substrate</name>
    </ligand>
</feature>
<dbReference type="GO" id="GO:0030428">
    <property type="term" value="C:cell septum"/>
    <property type="evidence" value="ECO:0007669"/>
    <property type="project" value="TreeGrafter"/>
</dbReference>
<dbReference type="EC" id="2.4.1.16" evidence="20"/>
<dbReference type="Gene3D" id="1.10.3210.10">
    <property type="entry name" value="Hypothetical protein af1432"/>
    <property type="match status" value="1"/>
</dbReference>
<dbReference type="GO" id="GO:0004100">
    <property type="term" value="F:chitin synthase activity"/>
    <property type="evidence" value="ECO:0007669"/>
    <property type="project" value="UniProtKB-UniRule"/>
</dbReference>
<evidence type="ECO:0000256" key="16">
    <source>
        <dbReference type="ARBA" id="ARBA00038055"/>
    </source>
</evidence>
<comment type="pathway">
    <text evidence="3">Polyol metabolism; myo-inositol degradation into D-glucuronate; D-glucuronate from myo-inositol: step 1/1.</text>
</comment>
<evidence type="ECO:0000256" key="17">
    <source>
        <dbReference type="ARBA" id="ARBA00048014"/>
    </source>
</evidence>
<comment type="catalytic activity">
    <reaction evidence="17 20">
        <text>[(1-&gt;4)-N-acetyl-beta-D-glucosaminyl](n) + UDP-N-acetyl-alpha-D-glucosamine = [(1-&gt;4)-N-acetyl-beta-D-glucosaminyl](n+1) + UDP + H(+)</text>
        <dbReference type="Rhea" id="RHEA:16637"/>
        <dbReference type="Rhea" id="RHEA-COMP:9593"/>
        <dbReference type="Rhea" id="RHEA-COMP:9595"/>
        <dbReference type="ChEBI" id="CHEBI:15378"/>
        <dbReference type="ChEBI" id="CHEBI:17029"/>
        <dbReference type="ChEBI" id="CHEBI:57705"/>
        <dbReference type="ChEBI" id="CHEBI:58223"/>
        <dbReference type="EC" id="2.4.1.16"/>
    </reaction>
</comment>
<dbReference type="GO" id="GO:0019310">
    <property type="term" value="P:inositol catabolic process"/>
    <property type="evidence" value="ECO:0007669"/>
    <property type="project" value="InterPro"/>
</dbReference>
<feature type="binding site" evidence="19">
    <location>
        <position position="811"/>
    </location>
    <ligand>
        <name>Fe cation</name>
        <dbReference type="ChEBI" id="CHEBI:24875"/>
        <label>1</label>
    </ligand>
</feature>
<evidence type="ECO:0000256" key="10">
    <source>
        <dbReference type="ARBA" id="ARBA00022723"/>
    </source>
</evidence>
<dbReference type="InterPro" id="IPR029044">
    <property type="entry name" value="Nucleotide-diphossugar_trans"/>
</dbReference>
<evidence type="ECO:0000256" key="1">
    <source>
        <dbReference type="ARBA" id="ARBA00004496"/>
    </source>
</evidence>
<feature type="binding site" evidence="18">
    <location>
        <begin position="778"/>
        <end position="779"/>
    </location>
    <ligand>
        <name>substrate</name>
    </ligand>
</feature>
<keyword evidence="12" id="KW-0560">Oxidoreductase</keyword>
<evidence type="ECO:0000256" key="5">
    <source>
        <dbReference type="ARBA" id="ARBA00022475"/>
    </source>
</evidence>
<feature type="binding site" evidence="18">
    <location>
        <begin position="701"/>
        <end position="702"/>
    </location>
    <ligand>
        <name>substrate</name>
    </ligand>
</feature>
<protein>
    <recommendedName>
        <fullName evidence="20">Chitin synthase</fullName>
        <ecNumber evidence="20">2.4.1.16</ecNumber>
    </recommendedName>
</protein>
<feature type="binding site" evidence="19">
    <location>
        <position position="683"/>
    </location>
    <ligand>
        <name>Fe cation</name>
        <dbReference type="ChEBI" id="CHEBI:24875"/>
        <label>1</label>
    </ligand>
</feature>
<evidence type="ECO:0000256" key="20">
    <source>
        <dbReference type="RuleBase" id="RU366040"/>
    </source>
</evidence>
<comment type="similarity">
    <text evidence="4">Belongs to the myo-inositol oxygenase family.</text>
</comment>
<comment type="subcellular location">
    <subcellularLocation>
        <location evidence="2 20">Cell membrane</location>
        <topology evidence="2 20">Multi-pass membrane protein</topology>
    </subcellularLocation>
    <subcellularLocation>
        <location evidence="1">Cytoplasm</location>
    </subcellularLocation>
</comment>
<feature type="transmembrane region" description="Helical" evidence="20">
    <location>
        <begin position="390"/>
        <end position="407"/>
    </location>
</feature>
<name>A0A8H3I025_9AGAM</name>
<feature type="binding site" evidence="18">
    <location>
        <position position="686"/>
    </location>
    <ligand>
        <name>substrate</name>
    </ligand>
</feature>
<reference evidence="21" key="1">
    <citation type="submission" date="2021-01" db="EMBL/GenBank/DDBJ databases">
        <authorList>
            <person name="Kaushik A."/>
        </authorList>
    </citation>
    <scope>NUCLEOTIDE SEQUENCE</scope>
    <source>
        <strain evidence="21">AG5</strain>
    </source>
</reference>
<evidence type="ECO:0000256" key="6">
    <source>
        <dbReference type="ARBA" id="ARBA00022490"/>
    </source>
</evidence>
<evidence type="ECO:0000256" key="2">
    <source>
        <dbReference type="ARBA" id="ARBA00004651"/>
    </source>
</evidence>
<keyword evidence="10 19" id="KW-0479">Metal-binding</keyword>
<evidence type="ECO:0000256" key="19">
    <source>
        <dbReference type="PIRSR" id="PIRSR607828-2"/>
    </source>
</evidence>
<dbReference type="PANTHER" id="PTHR22914:SF11">
    <property type="entry name" value="CHITIN SYNTHASE B"/>
    <property type="match status" value="1"/>
</dbReference>
<keyword evidence="14 20" id="KW-0472">Membrane</keyword>
<keyword evidence="11 20" id="KW-1133">Transmembrane helix</keyword>
<dbReference type="UniPathway" id="UPA00111">
    <property type="reaction ID" value="UER00527"/>
</dbReference>
<gene>
    <name evidence="21" type="ORF">RDB_LOCUS69733</name>
</gene>
<evidence type="ECO:0000256" key="9">
    <source>
        <dbReference type="ARBA" id="ARBA00022692"/>
    </source>
</evidence>
<organism evidence="21 22">
    <name type="scientific">Rhizoctonia solani</name>
    <dbReference type="NCBI Taxonomy" id="456999"/>
    <lineage>
        <taxon>Eukaryota</taxon>
        <taxon>Fungi</taxon>
        <taxon>Dikarya</taxon>
        <taxon>Basidiomycota</taxon>
        <taxon>Agaricomycotina</taxon>
        <taxon>Agaricomycetes</taxon>
        <taxon>Cantharellales</taxon>
        <taxon>Ceratobasidiaceae</taxon>
        <taxon>Rhizoctonia</taxon>
    </lineage>
</organism>
<evidence type="ECO:0000256" key="12">
    <source>
        <dbReference type="ARBA" id="ARBA00023002"/>
    </source>
</evidence>
<keyword evidence="15 20" id="KW-0961">Cell wall biogenesis/degradation</keyword>
<evidence type="ECO:0000256" key="3">
    <source>
        <dbReference type="ARBA" id="ARBA00005167"/>
    </source>
</evidence>
<evidence type="ECO:0000256" key="4">
    <source>
        <dbReference type="ARBA" id="ARBA00005286"/>
    </source>
</evidence>
<feature type="binding site" evidence="19">
    <location>
        <position position="682"/>
    </location>
    <ligand>
        <name>Fe cation</name>
        <dbReference type="ChEBI" id="CHEBI:24875"/>
        <label>1</label>
    </ligand>
</feature>
<dbReference type="PANTHER" id="PTHR22914">
    <property type="entry name" value="CHITIN SYNTHASE"/>
    <property type="match status" value="1"/>
</dbReference>
<comment type="similarity">
    <text evidence="16">Belongs to the chitin synthase family. Class III subfamily.</text>
</comment>
<proteinExistence type="inferred from homology"/>
<comment type="caution">
    <text evidence="21">The sequence shown here is derived from an EMBL/GenBank/DDBJ whole genome shotgun (WGS) entry which is preliminary data.</text>
</comment>
<feature type="binding site" evidence="18">
    <location>
        <begin position="645"/>
        <end position="647"/>
    </location>
    <ligand>
        <name>substrate</name>
    </ligand>
</feature>
<feature type="binding site" evidence="19">
    <location>
        <position position="778"/>
    </location>
    <ligand>
        <name>Fe cation</name>
        <dbReference type="ChEBI" id="CHEBI:24875"/>
        <label>1</label>
    </ligand>
</feature>
<keyword evidence="7 20" id="KW-0328">Glycosyltransferase</keyword>